<name>A0A7C3ZKU6_9CYAN</name>
<dbReference type="PROSITE" id="PS01304">
    <property type="entry name" value="UBIH"/>
    <property type="match status" value="1"/>
</dbReference>
<protein>
    <submittedName>
        <fullName evidence="8">FAD-dependent hydroxylase</fullName>
    </submittedName>
</protein>
<keyword evidence="3" id="KW-0285">Flavoprotein</keyword>
<evidence type="ECO:0000256" key="2">
    <source>
        <dbReference type="ARBA" id="ARBA00005349"/>
    </source>
</evidence>
<dbReference type="InterPro" id="IPR002938">
    <property type="entry name" value="FAD-bd"/>
</dbReference>
<dbReference type="Pfam" id="PF01494">
    <property type="entry name" value="FAD_binding_3"/>
    <property type="match status" value="1"/>
</dbReference>
<dbReference type="InterPro" id="IPR051205">
    <property type="entry name" value="UbiH/COQ6_monooxygenase"/>
</dbReference>
<dbReference type="Gene3D" id="3.50.50.60">
    <property type="entry name" value="FAD/NAD(P)-binding domain"/>
    <property type="match status" value="2"/>
</dbReference>
<dbReference type="EMBL" id="DSPX01000257">
    <property type="protein sequence ID" value="HGG03780.1"/>
    <property type="molecule type" value="Genomic_DNA"/>
</dbReference>
<dbReference type="InterPro" id="IPR018168">
    <property type="entry name" value="Ubi_Hdrlase_CS"/>
</dbReference>
<keyword evidence="4" id="KW-0274">FAD</keyword>
<reference evidence="8" key="1">
    <citation type="journal article" date="2020" name="mSystems">
        <title>Genome- and Community-Level Interaction Insights into Carbon Utilization and Element Cycling Functions of Hydrothermarchaeota in Hydrothermal Sediment.</title>
        <authorList>
            <person name="Zhou Z."/>
            <person name="Liu Y."/>
            <person name="Xu W."/>
            <person name="Pan J."/>
            <person name="Luo Z.H."/>
            <person name="Li M."/>
        </authorList>
    </citation>
    <scope>NUCLEOTIDE SEQUENCE [LARGE SCALE GENOMIC DNA]</scope>
    <source>
        <strain evidence="8">SpSt-374</strain>
    </source>
</reference>
<dbReference type="GO" id="GO:0071949">
    <property type="term" value="F:FAD binding"/>
    <property type="evidence" value="ECO:0007669"/>
    <property type="project" value="InterPro"/>
</dbReference>
<organism evidence="8">
    <name type="scientific">Planktothricoides sp. SpSt-374</name>
    <dbReference type="NCBI Taxonomy" id="2282167"/>
    <lineage>
        <taxon>Bacteria</taxon>
        <taxon>Bacillati</taxon>
        <taxon>Cyanobacteriota</taxon>
        <taxon>Cyanophyceae</taxon>
        <taxon>Oscillatoriophycideae</taxon>
        <taxon>Oscillatoriales</taxon>
        <taxon>Oscillatoriaceae</taxon>
        <taxon>Planktothricoides</taxon>
    </lineage>
</organism>
<dbReference type="SUPFAM" id="SSF51905">
    <property type="entry name" value="FAD/NAD(P)-binding domain"/>
    <property type="match status" value="1"/>
</dbReference>
<dbReference type="GO" id="GO:0016705">
    <property type="term" value="F:oxidoreductase activity, acting on paired donors, with incorporation or reduction of molecular oxygen"/>
    <property type="evidence" value="ECO:0007669"/>
    <property type="project" value="InterPro"/>
</dbReference>
<accession>A0A7C3ZKU6</accession>
<gene>
    <name evidence="8" type="ORF">ENR15_24875</name>
</gene>
<comment type="cofactor">
    <cofactor evidence="1">
        <name>FAD</name>
        <dbReference type="ChEBI" id="CHEBI:57692"/>
    </cofactor>
</comment>
<dbReference type="NCBIfam" id="TIGR01988">
    <property type="entry name" value="Ubi-OHases"/>
    <property type="match status" value="1"/>
</dbReference>
<dbReference type="InterPro" id="IPR010971">
    <property type="entry name" value="UbiH/COQ6"/>
</dbReference>
<evidence type="ECO:0000313" key="8">
    <source>
        <dbReference type="EMBL" id="HGG03780.1"/>
    </source>
</evidence>
<dbReference type="InterPro" id="IPR036188">
    <property type="entry name" value="FAD/NAD-bd_sf"/>
</dbReference>
<dbReference type="PRINTS" id="PR00420">
    <property type="entry name" value="RNGMNOXGNASE"/>
</dbReference>
<dbReference type="GO" id="GO:0004497">
    <property type="term" value="F:monooxygenase activity"/>
    <property type="evidence" value="ECO:0007669"/>
    <property type="project" value="UniProtKB-KW"/>
</dbReference>
<comment type="caution">
    <text evidence="8">The sequence shown here is derived from an EMBL/GenBank/DDBJ whole genome shotgun (WGS) entry which is preliminary data.</text>
</comment>
<sequence length="423" mass="46800">MLQSVSQPSSDVNRALPQEVNMTCDVAIVGGGVAGATLAAALKNAGMKVALLELQPQAVAAAKTQVYAISLLSAQIFEDIGVWEQIRPQITPFKKIRLSDADYPGVVEFYPEDLGKKEELGYVAEHGALIKPLQDFLNASDHITWFCPAELVKVDYKSDGVILEVRGAADADGKAVSHRIRSQLLVAADGSKSPIRSAAGIPTDGWKYWQSCITTKIKPEKPHNNIAYEKFWPSGPFAILPLTGNRCNVVWTAPHAEAQALAALDDAAFLQELKRRYGDQMGELELLGPRFVWSVQLMQSRHYVKDRLALVGDAAHCCHPVGGQGLNLGIRDAAALAQVLKNAYRKNADMGSRQVLQEYERWRQWENLTILGFTDFLDRMFSHNFWPLVALRRLGLWALRSIFPLKQFALRLMTGQTGRRPVG</sequence>
<dbReference type="NCBIfam" id="NF005612">
    <property type="entry name" value="PRK07364.1"/>
    <property type="match status" value="1"/>
</dbReference>
<proteinExistence type="inferred from homology"/>
<dbReference type="GO" id="GO:0006744">
    <property type="term" value="P:ubiquinone biosynthetic process"/>
    <property type="evidence" value="ECO:0007669"/>
    <property type="project" value="InterPro"/>
</dbReference>
<dbReference type="AlphaFoldDB" id="A0A7C3ZKU6"/>
<comment type="similarity">
    <text evidence="2">Belongs to the UbiH/COQ6 family.</text>
</comment>
<evidence type="ECO:0000256" key="5">
    <source>
        <dbReference type="ARBA" id="ARBA00023002"/>
    </source>
</evidence>
<dbReference type="GO" id="GO:0110142">
    <property type="term" value="C:ubiquinone biosynthesis complex"/>
    <property type="evidence" value="ECO:0007669"/>
    <property type="project" value="UniProtKB-ARBA"/>
</dbReference>
<keyword evidence="6" id="KW-0503">Monooxygenase</keyword>
<dbReference type="PANTHER" id="PTHR43876">
    <property type="entry name" value="UBIQUINONE BIOSYNTHESIS MONOOXYGENASE COQ6, MITOCHONDRIAL"/>
    <property type="match status" value="1"/>
</dbReference>
<dbReference type="FunFam" id="3.50.50.60:FF:000021">
    <property type="entry name" value="Ubiquinone biosynthesis monooxygenase COQ6"/>
    <property type="match status" value="1"/>
</dbReference>
<evidence type="ECO:0000256" key="1">
    <source>
        <dbReference type="ARBA" id="ARBA00001974"/>
    </source>
</evidence>
<evidence type="ECO:0000256" key="3">
    <source>
        <dbReference type="ARBA" id="ARBA00022630"/>
    </source>
</evidence>
<keyword evidence="5" id="KW-0560">Oxidoreductase</keyword>
<evidence type="ECO:0000259" key="7">
    <source>
        <dbReference type="Pfam" id="PF01494"/>
    </source>
</evidence>
<evidence type="ECO:0000256" key="4">
    <source>
        <dbReference type="ARBA" id="ARBA00022827"/>
    </source>
</evidence>
<feature type="domain" description="FAD-binding" evidence="7">
    <location>
        <begin position="24"/>
        <end position="363"/>
    </location>
</feature>
<dbReference type="PANTHER" id="PTHR43876:SF7">
    <property type="entry name" value="UBIQUINONE BIOSYNTHESIS MONOOXYGENASE COQ6, MITOCHONDRIAL"/>
    <property type="match status" value="1"/>
</dbReference>
<evidence type="ECO:0000256" key="6">
    <source>
        <dbReference type="ARBA" id="ARBA00023033"/>
    </source>
</evidence>